<proteinExistence type="inferred from homology"/>
<dbReference type="CDD" id="cd17283">
    <property type="entry name" value="RMtype1_S_Hpy180ORF7835P_TRD2-CR2_like"/>
    <property type="match status" value="1"/>
</dbReference>
<dbReference type="PANTHER" id="PTHR43140">
    <property type="entry name" value="TYPE-1 RESTRICTION ENZYME ECOKI SPECIFICITY PROTEIN"/>
    <property type="match status" value="1"/>
</dbReference>
<dbReference type="EMBL" id="SNXI01000003">
    <property type="protein sequence ID" value="TDP39176.1"/>
    <property type="molecule type" value="Genomic_DNA"/>
</dbReference>
<sequence length="417" mass="47117">MSDVSFIERLLDGVEVEWKPFGEIGEFIRGNGLQKKDFIENGFPAVHYGQIYTKYGLFAEKTFTFVSEELAAKLRKARKNDLLLATTSENDEDVVKPLAWLGQDVAISGDMMLFRHEQNVKYLAYFIQTATFQNEKRKYISGAKVRRVSSSNLAKIAVPIPCPENPEKSLQIQAEIVRILDAFTSLTAELTAELTARKKQYNYYRDKLLSFEEGEVEWKPLGDIARVRRGASPRPISKYITEDESGIPWIKIGDTKPGTKFITSTAQRVTVEGSKKSRVLNPGDFVISNSMSFGRPYILAIRGAIHDGWAAISDFDEILDSSFLYHFLSSDMVSNYWASKINSGSVSNLNADIIKTLLVPVPSITEQKEIATILDKFDTLTSSITEGLPREIELRQKQYEYYRDLLLSFPKPDEQAA</sequence>
<dbReference type="SUPFAM" id="SSF116734">
    <property type="entry name" value="DNA methylase specificity domain"/>
    <property type="match status" value="2"/>
</dbReference>
<keyword evidence="2" id="KW-0680">Restriction system</keyword>
<dbReference type="Pfam" id="PF01420">
    <property type="entry name" value="Methylase_S"/>
    <property type="match status" value="2"/>
</dbReference>
<dbReference type="GO" id="GO:0009307">
    <property type="term" value="P:DNA restriction-modification system"/>
    <property type="evidence" value="ECO:0007669"/>
    <property type="project" value="UniProtKB-KW"/>
</dbReference>
<evidence type="ECO:0000313" key="5">
    <source>
        <dbReference type="EMBL" id="TDP39176.1"/>
    </source>
</evidence>
<feature type="domain" description="Type I restriction modification DNA specificity" evidence="4">
    <location>
        <begin position="16"/>
        <end position="194"/>
    </location>
</feature>
<dbReference type="OrthoDB" id="9798929at2"/>
<dbReference type="InterPro" id="IPR051212">
    <property type="entry name" value="Type-I_RE_S_subunit"/>
</dbReference>
<accession>A0A4R6PN83</accession>
<reference evidence="5 6" key="1">
    <citation type="submission" date="2019-03" db="EMBL/GenBank/DDBJ databases">
        <title>Freshwater and sediment microbial communities from various areas in North America, analyzing microbe dynamics in response to fracking.</title>
        <authorList>
            <person name="Lamendella R."/>
        </authorList>
    </citation>
    <scope>NUCLEOTIDE SEQUENCE [LARGE SCALE GENOMIC DNA]</scope>
    <source>
        <strain evidence="5 6">18_TX</strain>
    </source>
</reference>
<comment type="similarity">
    <text evidence="1">Belongs to the type-I restriction system S methylase family.</text>
</comment>
<evidence type="ECO:0000256" key="1">
    <source>
        <dbReference type="ARBA" id="ARBA00010923"/>
    </source>
</evidence>
<gene>
    <name evidence="5" type="ORF">DEU29_10371</name>
</gene>
<dbReference type="Proteomes" id="UP000295531">
    <property type="component" value="Unassembled WGS sequence"/>
</dbReference>
<dbReference type="PANTHER" id="PTHR43140:SF1">
    <property type="entry name" value="TYPE I RESTRICTION ENZYME ECOKI SPECIFICITY SUBUNIT"/>
    <property type="match status" value="1"/>
</dbReference>
<evidence type="ECO:0000313" key="6">
    <source>
        <dbReference type="Proteomes" id="UP000295531"/>
    </source>
</evidence>
<keyword evidence="6" id="KW-1185">Reference proteome</keyword>
<dbReference type="RefSeq" id="WP_133538893.1">
    <property type="nucleotide sequence ID" value="NZ_SNXI01000003.1"/>
</dbReference>
<dbReference type="GO" id="GO:0003677">
    <property type="term" value="F:DNA binding"/>
    <property type="evidence" value="ECO:0007669"/>
    <property type="project" value="UniProtKB-KW"/>
</dbReference>
<feature type="domain" description="Type I restriction modification DNA specificity" evidence="4">
    <location>
        <begin position="216"/>
        <end position="393"/>
    </location>
</feature>
<evidence type="ECO:0000259" key="4">
    <source>
        <dbReference type="Pfam" id="PF01420"/>
    </source>
</evidence>
<dbReference type="Gene3D" id="1.10.287.1120">
    <property type="entry name" value="Bipartite methylase S protein"/>
    <property type="match status" value="1"/>
</dbReference>
<comment type="caution">
    <text evidence="5">The sequence shown here is derived from an EMBL/GenBank/DDBJ whole genome shotgun (WGS) entry which is preliminary data.</text>
</comment>
<dbReference type="InterPro" id="IPR000055">
    <property type="entry name" value="Restrct_endonuc_typeI_TRD"/>
</dbReference>
<dbReference type="Gene3D" id="3.90.220.20">
    <property type="entry name" value="DNA methylase specificity domains"/>
    <property type="match status" value="2"/>
</dbReference>
<protein>
    <submittedName>
        <fullName evidence="5">Type I restriction enzyme S subunit</fullName>
    </submittedName>
</protein>
<name>A0A4R6PN83_9GAMM</name>
<dbReference type="CDD" id="cd17268">
    <property type="entry name" value="RMtype1_S_Ara36733I_TRD1-CR1_like"/>
    <property type="match status" value="1"/>
</dbReference>
<dbReference type="InterPro" id="IPR044946">
    <property type="entry name" value="Restrct_endonuc_typeI_TRD_sf"/>
</dbReference>
<evidence type="ECO:0000256" key="2">
    <source>
        <dbReference type="ARBA" id="ARBA00022747"/>
    </source>
</evidence>
<dbReference type="AlphaFoldDB" id="A0A4R6PN83"/>
<keyword evidence="3" id="KW-0238">DNA-binding</keyword>
<evidence type="ECO:0000256" key="3">
    <source>
        <dbReference type="ARBA" id="ARBA00023125"/>
    </source>
</evidence>
<organism evidence="5 6">
    <name type="scientific">Idiomarina aquatica</name>
    <dbReference type="NCBI Taxonomy" id="1327752"/>
    <lineage>
        <taxon>Bacteria</taxon>
        <taxon>Pseudomonadati</taxon>
        <taxon>Pseudomonadota</taxon>
        <taxon>Gammaproteobacteria</taxon>
        <taxon>Alteromonadales</taxon>
        <taxon>Idiomarinaceae</taxon>
        <taxon>Idiomarina</taxon>
    </lineage>
</organism>